<evidence type="ECO:0000256" key="3">
    <source>
        <dbReference type="ARBA" id="ARBA00023163"/>
    </source>
</evidence>
<name>A0A1S1UF76_9BURK</name>
<proteinExistence type="predicted"/>
<evidence type="ECO:0000313" key="5">
    <source>
        <dbReference type="EMBL" id="OHV99016.1"/>
    </source>
</evidence>
<reference evidence="5 6" key="1">
    <citation type="submission" date="2015-06" db="EMBL/GenBank/DDBJ databases">
        <title>Draft genome sequencing of a biphenyl-degrading bacterium, Janthinobacterium lividum MEG1.</title>
        <authorList>
            <person name="Shimodaira J."/>
            <person name="Hatta T."/>
        </authorList>
    </citation>
    <scope>NUCLEOTIDE SEQUENCE [LARGE SCALE GENOMIC DNA]</scope>
    <source>
        <strain evidence="5 6">MEG1</strain>
    </source>
</reference>
<sequence>MHITNVRVTYLRQIADQAVELGVDLAAWLAISELKERDLVDATALIPIEKLGELVTAAIARSGESGFGVLAGCRLIPGSHGIVGMAAAASANIREAMQIVERFVSLRTGVIDIRTRVANGAFEVFFEPVLGLGPASNPVTEIAMVAVKNIADDLIHHGSACSRVGFSFPEPPHSALARDIFGCQVQYGQKWSGLSFALSAAEEDVPKHDALVLAEAVRICTDEFKTLRSNKSASARLEGVILERSPSFPTLTFCARLLGMTPRTLHRRLIEEGTSYREVAESVRHRMALELLRKKVTVKEVAYLLGYTEIANFRRAFKRWEGVAPSDWFGQNTKRAEKLAK</sequence>
<dbReference type="InterPro" id="IPR032687">
    <property type="entry name" value="AraC-type_N"/>
</dbReference>
<dbReference type="InterPro" id="IPR009057">
    <property type="entry name" value="Homeodomain-like_sf"/>
</dbReference>
<dbReference type="RefSeq" id="WP_071075004.1">
    <property type="nucleotide sequence ID" value="NZ_LFKP01000001.1"/>
</dbReference>
<dbReference type="PANTHER" id="PTHR47894">
    <property type="entry name" value="HTH-TYPE TRANSCRIPTIONAL REGULATOR GADX"/>
    <property type="match status" value="1"/>
</dbReference>
<evidence type="ECO:0000259" key="4">
    <source>
        <dbReference type="PROSITE" id="PS01124"/>
    </source>
</evidence>
<accession>A0A1S1UF76</accession>
<feature type="domain" description="HTH araC/xylS-type" evidence="4">
    <location>
        <begin position="235"/>
        <end position="331"/>
    </location>
</feature>
<keyword evidence="2" id="KW-0238">DNA-binding</keyword>
<dbReference type="Pfam" id="PF12833">
    <property type="entry name" value="HTH_18"/>
    <property type="match status" value="1"/>
</dbReference>
<dbReference type="AlphaFoldDB" id="A0A1S1UF76"/>
<keyword evidence="1" id="KW-0805">Transcription regulation</keyword>
<dbReference type="PROSITE" id="PS01124">
    <property type="entry name" value="HTH_ARAC_FAMILY_2"/>
    <property type="match status" value="1"/>
</dbReference>
<gene>
    <name evidence="5" type="ORF">AKG95_00585</name>
</gene>
<evidence type="ECO:0000256" key="2">
    <source>
        <dbReference type="ARBA" id="ARBA00023125"/>
    </source>
</evidence>
<dbReference type="EMBL" id="LFKP01000001">
    <property type="protein sequence ID" value="OHV99016.1"/>
    <property type="molecule type" value="Genomic_DNA"/>
</dbReference>
<dbReference type="Proteomes" id="UP000179840">
    <property type="component" value="Unassembled WGS sequence"/>
</dbReference>
<evidence type="ECO:0000313" key="6">
    <source>
        <dbReference type="Proteomes" id="UP000179840"/>
    </source>
</evidence>
<dbReference type="GO" id="GO:0003700">
    <property type="term" value="F:DNA-binding transcription factor activity"/>
    <property type="evidence" value="ECO:0007669"/>
    <property type="project" value="InterPro"/>
</dbReference>
<dbReference type="Gene3D" id="1.10.10.60">
    <property type="entry name" value="Homeodomain-like"/>
    <property type="match status" value="1"/>
</dbReference>
<dbReference type="PANTHER" id="PTHR47894:SF1">
    <property type="entry name" value="HTH-TYPE TRANSCRIPTIONAL REGULATOR VQSM"/>
    <property type="match status" value="1"/>
</dbReference>
<protein>
    <recommendedName>
        <fullName evidence="4">HTH araC/xylS-type domain-containing protein</fullName>
    </recommendedName>
</protein>
<dbReference type="GO" id="GO:0005829">
    <property type="term" value="C:cytosol"/>
    <property type="evidence" value="ECO:0007669"/>
    <property type="project" value="TreeGrafter"/>
</dbReference>
<dbReference type="SMART" id="SM00342">
    <property type="entry name" value="HTH_ARAC"/>
    <property type="match status" value="1"/>
</dbReference>
<dbReference type="GO" id="GO:0000976">
    <property type="term" value="F:transcription cis-regulatory region binding"/>
    <property type="evidence" value="ECO:0007669"/>
    <property type="project" value="TreeGrafter"/>
</dbReference>
<dbReference type="Pfam" id="PF12625">
    <property type="entry name" value="Arabinose_bd"/>
    <property type="match status" value="1"/>
</dbReference>
<evidence type="ECO:0000256" key="1">
    <source>
        <dbReference type="ARBA" id="ARBA00023015"/>
    </source>
</evidence>
<dbReference type="InterPro" id="IPR018060">
    <property type="entry name" value="HTH_AraC"/>
</dbReference>
<keyword evidence="3" id="KW-0804">Transcription</keyword>
<organism evidence="5 6">
    <name type="scientific">Janthinobacterium lividum</name>
    <dbReference type="NCBI Taxonomy" id="29581"/>
    <lineage>
        <taxon>Bacteria</taxon>
        <taxon>Pseudomonadati</taxon>
        <taxon>Pseudomonadota</taxon>
        <taxon>Betaproteobacteria</taxon>
        <taxon>Burkholderiales</taxon>
        <taxon>Oxalobacteraceae</taxon>
        <taxon>Janthinobacterium</taxon>
    </lineage>
</organism>
<dbReference type="SUPFAM" id="SSF46689">
    <property type="entry name" value="Homeodomain-like"/>
    <property type="match status" value="1"/>
</dbReference>
<comment type="caution">
    <text evidence="5">The sequence shown here is derived from an EMBL/GenBank/DDBJ whole genome shotgun (WGS) entry which is preliminary data.</text>
</comment>